<accession>A0A4Y2GED0</accession>
<dbReference type="Proteomes" id="UP000499080">
    <property type="component" value="Unassembled WGS sequence"/>
</dbReference>
<reference evidence="1 2" key="1">
    <citation type="journal article" date="2019" name="Sci. Rep.">
        <title>Orb-weaving spider Araneus ventricosus genome elucidates the spidroin gene catalogue.</title>
        <authorList>
            <person name="Kono N."/>
            <person name="Nakamura H."/>
            <person name="Ohtoshi R."/>
            <person name="Moran D.A.P."/>
            <person name="Shinohara A."/>
            <person name="Yoshida Y."/>
            <person name="Fujiwara M."/>
            <person name="Mori M."/>
            <person name="Tomita M."/>
            <person name="Arakawa K."/>
        </authorList>
    </citation>
    <scope>NUCLEOTIDE SEQUENCE [LARGE SCALE GENOMIC DNA]</scope>
</reference>
<organism evidence="1 2">
    <name type="scientific">Araneus ventricosus</name>
    <name type="common">Orbweaver spider</name>
    <name type="synonym">Epeira ventricosa</name>
    <dbReference type="NCBI Taxonomy" id="182803"/>
    <lineage>
        <taxon>Eukaryota</taxon>
        <taxon>Metazoa</taxon>
        <taxon>Ecdysozoa</taxon>
        <taxon>Arthropoda</taxon>
        <taxon>Chelicerata</taxon>
        <taxon>Arachnida</taxon>
        <taxon>Araneae</taxon>
        <taxon>Araneomorphae</taxon>
        <taxon>Entelegynae</taxon>
        <taxon>Araneoidea</taxon>
        <taxon>Araneidae</taxon>
        <taxon>Araneus</taxon>
    </lineage>
</organism>
<dbReference type="AlphaFoldDB" id="A0A4Y2GED0"/>
<evidence type="ECO:0000313" key="2">
    <source>
        <dbReference type="Proteomes" id="UP000499080"/>
    </source>
</evidence>
<dbReference type="PANTHER" id="PTHR46704:SF9">
    <property type="entry name" value="BHLH DOMAIN-CONTAINING PROTEIN"/>
    <property type="match status" value="1"/>
</dbReference>
<name>A0A4Y2GED0_ARAVE</name>
<protein>
    <submittedName>
        <fullName evidence="1">Uncharacterized protein</fullName>
    </submittedName>
</protein>
<evidence type="ECO:0000313" key="1">
    <source>
        <dbReference type="EMBL" id="GBM52172.1"/>
    </source>
</evidence>
<proteinExistence type="predicted"/>
<dbReference type="PANTHER" id="PTHR46704">
    <property type="entry name" value="CXC DOMAIN-CONTAINING PROTEIN-RELATED"/>
    <property type="match status" value="1"/>
</dbReference>
<comment type="caution">
    <text evidence="1">The sequence shown here is derived from an EMBL/GenBank/DDBJ whole genome shotgun (WGS) entry which is preliminary data.</text>
</comment>
<gene>
    <name evidence="1" type="ORF">AVEN_97616_1</name>
</gene>
<sequence>MDQVIEQTANLDSNTKRGLKGFSRNPAAVHRWMLSHHLRAHICLSCEQLSVFVKKYKCKTVHFVTDTYPIISIKNSERERRSDGSEVVIRINNAHQKILKELKKFLANGRNKEALLNFIYEQWITNEPASFKTVAIYFSHGKVCHSIIPKDENIIVKEISELMNDHEEIPVKEIPELMNDHEEIPAKEIPELMNDHEEADTRLLLHAYYASKSSPAVLIKSLDADVFIL</sequence>
<dbReference type="OrthoDB" id="6430887at2759"/>
<keyword evidence="2" id="KW-1185">Reference proteome</keyword>
<dbReference type="EMBL" id="BGPR01001368">
    <property type="protein sequence ID" value="GBM52172.1"/>
    <property type="molecule type" value="Genomic_DNA"/>
</dbReference>